<feature type="region of interest" description="Disordered" evidence="1">
    <location>
        <begin position="101"/>
        <end position="137"/>
    </location>
</feature>
<evidence type="ECO:0000313" key="2">
    <source>
        <dbReference type="EMBL" id="KEH34734.1"/>
    </source>
</evidence>
<dbReference type="PANTHER" id="PTHR47150">
    <property type="entry name" value="OS12G0169200 PROTEIN"/>
    <property type="match status" value="1"/>
</dbReference>
<feature type="compositionally biased region" description="Gly residues" evidence="1">
    <location>
        <begin position="106"/>
        <end position="115"/>
    </location>
</feature>
<dbReference type="EMBL" id="CM001219">
    <property type="protein sequence ID" value="KEH34734.1"/>
    <property type="molecule type" value="Genomic_DNA"/>
</dbReference>
<gene>
    <name evidence="2" type="ordered locus">MTR_3g068050</name>
</gene>
<sequence length="272" mass="30430">MPMENENFLSVGASQFPEFSTQITPGGMAVANEVTPNPEDSTPKSRKIINKWIGAYDAAKRLQGSGWSEDDILAKVQELFACGKNVQFTLKEEWHALRDQPHYGSQMGGNVGSGSSGSKRSHDDSVGSSARPMGREAAKKEVGKEWVQFKEIKVQEIEQLEGSASRTRKYFNRDHATANQRLIDDYFANEPTYDDAMFRHRYLMQKHVFLRIIGDLSSSDNYFTQRVDAANKEAYGVAADAVDDYIKIGSSTNWSAYLDSAKESYDCMSKCT</sequence>
<dbReference type="STRING" id="3880.A0A072UY50"/>
<proteinExistence type="predicted"/>
<reference evidence="3" key="3">
    <citation type="submission" date="2015-04" db="UniProtKB">
        <authorList>
            <consortium name="EnsemblPlants"/>
        </authorList>
    </citation>
    <scope>IDENTIFICATION</scope>
    <source>
        <strain evidence="3">cv. Jemalong A17</strain>
    </source>
</reference>
<keyword evidence="4" id="KW-1185">Reference proteome</keyword>
<protein>
    <submittedName>
        <fullName evidence="2 3">Uncharacterized protein</fullName>
    </submittedName>
</protein>
<dbReference type="HOGENOM" id="CLU_1024388_0_0_1"/>
<evidence type="ECO:0000313" key="4">
    <source>
        <dbReference type="Proteomes" id="UP000002051"/>
    </source>
</evidence>
<evidence type="ECO:0000256" key="1">
    <source>
        <dbReference type="SAM" id="MobiDB-lite"/>
    </source>
</evidence>
<dbReference type="AlphaFoldDB" id="A0A072UY50"/>
<dbReference type="PANTHER" id="PTHR47150:SF5">
    <property type="entry name" value="OS07G0546750 PROTEIN"/>
    <property type="match status" value="1"/>
</dbReference>
<dbReference type="EnsemblPlants" id="KEH34734">
    <property type="protein sequence ID" value="KEH34734"/>
    <property type="gene ID" value="MTR_3g068050"/>
</dbReference>
<reference evidence="2 4" key="2">
    <citation type="journal article" date="2014" name="BMC Genomics">
        <title>An improved genome release (version Mt4.0) for the model legume Medicago truncatula.</title>
        <authorList>
            <person name="Tang H."/>
            <person name="Krishnakumar V."/>
            <person name="Bidwell S."/>
            <person name="Rosen B."/>
            <person name="Chan A."/>
            <person name="Zhou S."/>
            <person name="Gentzbittel L."/>
            <person name="Childs K.L."/>
            <person name="Yandell M."/>
            <person name="Gundlach H."/>
            <person name="Mayer K.F."/>
            <person name="Schwartz D.C."/>
            <person name="Town C.D."/>
        </authorList>
    </citation>
    <scope>GENOME REANNOTATION</scope>
    <source>
        <strain evidence="2">A17</strain>
        <strain evidence="3 4">cv. Jemalong A17</strain>
    </source>
</reference>
<dbReference type="Proteomes" id="UP000002051">
    <property type="component" value="Chromosome 3"/>
</dbReference>
<name>A0A072UY50_MEDTR</name>
<organism evidence="2 4">
    <name type="scientific">Medicago truncatula</name>
    <name type="common">Barrel medic</name>
    <name type="synonym">Medicago tribuloides</name>
    <dbReference type="NCBI Taxonomy" id="3880"/>
    <lineage>
        <taxon>Eukaryota</taxon>
        <taxon>Viridiplantae</taxon>
        <taxon>Streptophyta</taxon>
        <taxon>Embryophyta</taxon>
        <taxon>Tracheophyta</taxon>
        <taxon>Spermatophyta</taxon>
        <taxon>Magnoliopsida</taxon>
        <taxon>eudicotyledons</taxon>
        <taxon>Gunneridae</taxon>
        <taxon>Pentapetalae</taxon>
        <taxon>rosids</taxon>
        <taxon>fabids</taxon>
        <taxon>Fabales</taxon>
        <taxon>Fabaceae</taxon>
        <taxon>Papilionoideae</taxon>
        <taxon>50 kb inversion clade</taxon>
        <taxon>NPAAA clade</taxon>
        <taxon>Hologalegina</taxon>
        <taxon>IRL clade</taxon>
        <taxon>Trifolieae</taxon>
        <taxon>Medicago</taxon>
    </lineage>
</organism>
<accession>A0A072UY50</accession>
<reference evidence="2 4" key="1">
    <citation type="journal article" date="2011" name="Nature">
        <title>The Medicago genome provides insight into the evolution of rhizobial symbioses.</title>
        <authorList>
            <person name="Young N.D."/>
            <person name="Debelle F."/>
            <person name="Oldroyd G.E."/>
            <person name="Geurts R."/>
            <person name="Cannon S.B."/>
            <person name="Udvardi M.K."/>
            <person name="Benedito V.A."/>
            <person name="Mayer K.F."/>
            <person name="Gouzy J."/>
            <person name="Schoof H."/>
            <person name="Van de Peer Y."/>
            <person name="Proost S."/>
            <person name="Cook D.R."/>
            <person name="Meyers B.C."/>
            <person name="Spannagl M."/>
            <person name="Cheung F."/>
            <person name="De Mita S."/>
            <person name="Krishnakumar V."/>
            <person name="Gundlach H."/>
            <person name="Zhou S."/>
            <person name="Mudge J."/>
            <person name="Bharti A.K."/>
            <person name="Murray J.D."/>
            <person name="Naoumkina M.A."/>
            <person name="Rosen B."/>
            <person name="Silverstein K.A."/>
            <person name="Tang H."/>
            <person name="Rombauts S."/>
            <person name="Zhao P.X."/>
            <person name="Zhou P."/>
            <person name="Barbe V."/>
            <person name="Bardou P."/>
            <person name="Bechner M."/>
            <person name="Bellec A."/>
            <person name="Berger A."/>
            <person name="Berges H."/>
            <person name="Bidwell S."/>
            <person name="Bisseling T."/>
            <person name="Choisne N."/>
            <person name="Couloux A."/>
            <person name="Denny R."/>
            <person name="Deshpande S."/>
            <person name="Dai X."/>
            <person name="Doyle J.J."/>
            <person name="Dudez A.M."/>
            <person name="Farmer A.D."/>
            <person name="Fouteau S."/>
            <person name="Franken C."/>
            <person name="Gibelin C."/>
            <person name="Gish J."/>
            <person name="Goldstein S."/>
            <person name="Gonzalez A.J."/>
            <person name="Green P.J."/>
            <person name="Hallab A."/>
            <person name="Hartog M."/>
            <person name="Hua A."/>
            <person name="Humphray S.J."/>
            <person name="Jeong D.H."/>
            <person name="Jing Y."/>
            <person name="Jocker A."/>
            <person name="Kenton S.M."/>
            <person name="Kim D.J."/>
            <person name="Klee K."/>
            <person name="Lai H."/>
            <person name="Lang C."/>
            <person name="Lin S."/>
            <person name="Macmil S.L."/>
            <person name="Magdelenat G."/>
            <person name="Matthews L."/>
            <person name="McCorrison J."/>
            <person name="Monaghan E.L."/>
            <person name="Mun J.H."/>
            <person name="Najar F.Z."/>
            <person name="Nicholson C."/>
            <person name="Noirot C."/>
            <person name="O'Bleness M."/>
            <person name="Paule C.R."/>
            <person name="Poulain J."/>
            <person name="Prion F."/>
            <person name="Qin B."/>
            <person name="Qu C."/>
            <person name="Retzel E.F."/>
            <person name="Riddle C."/>
            <person name="Sallet E."/>
            <person name="Samain S."/>
            <person name="Samson N."/>
            <person name="Sanders I."/>
            <person name="Saurat O."/>
            <person name="Scarpelli C."/>
            <person name="Schiex T."/>
            <person name="Segurens B."/>
            <person name="Severin A.J."/>
            <person name="Sherrier D.J."/>
            <person name="Shi R."/>
            <person name="Sims S."/>
            <person name="Singer S.R."/>
            <person name="Sinharoy S."/>
            <person name="Sterck L."/>
            <person name="Viollet A."/>
            <person name="Wang B.B."/>
            <person name="Wang K."/>
            <person name="Wang M."/>
            <person name="Wang X."/>
            <person name="Warfsmann J."/>
            <person name="Weissenbach J."/>
            <person name="White D.D."/>
            <person name="White J.D."/>
            <person name="Wiley G.B."/>
            <person name="Wincker P."/>
            <person name="Xing Y."/>
            <person name="Yang L."/>
            <person name="Yao Z."/>
            <person name="Ying F."/>
            <person name="Zhai J."/>
            <person name="Zhou L."/>
            <person name="Zuber A."/>
            <person name="Denarie J."/>
            <person name="Dixon R.A."/>
            <person name="May G.D."/>
            <person name="Schwartz D.C."/>
            <person name="Rogers J."/>
            <person name="Quetier F."/>
            <person name="Town C.D."/>
            <person name="Roe B.A."/>
        </authorList>
    </citation>
    <scope>NUCLEOTIDE SEQUENCE [LARGE SCALE GENOMIC DNA]</scope>
    <source>
        <strain evidence="2">A17</strain>
        <strain evidence="3 4">cv. Jemalong A17</strain>
    </source>
</reference>
<evidence type="ECO:0000313" key="3">
    <source>
        <dbReference type="EnsemblPlants" id="KEH34734"/>
    </source>
</evidence>